<feature type="compositionally biased region" description="Basic and acidic residues" evidence="1">
    <location>
        <begin position="85"/>
        <end position="105"/>
    </location>
</feature>
<feature type="compositionally biased region" description="Basic and acidic residues" evidence="1">
    <location>
        <begin position="210"/>
        <end position="224"/>
    </location>
</feature>
<feature type="compositionally biased region" description="Polar residues" evidence="1">
    <location>
        <begin position="308"/>
        <end position="335"/>
    </location>
</feature>
<feature type="compositionally biased region" description="Basic and acidic residues" evidence="1">
    <location>
        <begin position="605"/>
        <end position="617"/>
    </location>
</feature>
<feature type="compositionally biased region" description="Low complexity" evidence="1">
    <location>
        <begin position="445"/>
        <end position="459"/>
    </location>
</feature>
<feature type="region of interest" description="Disordered" evidence="1">
    <location>
        <begin position="1306"/>
        <end position="1376"/>
    </location>
</feature>
<feature type="compositionally biased region" description="Polar residues" evidence="1">
    <location>
        <begin position="286"/>
        <end position="296"/>
    </location>
</feature>
<dbReference type="STRING" id="1314777.A0A164XEE9"/>
<feature type="compositionally biased region" description="Polar residues" evidence="1">
    <location>
        <begin position="503"/>
        <end position="517"/>
    </location>
</feature>
<feature type="compositionally biased region" description="Pro residues" evidence="1">
    <location>
        <begin position="1313"/>
        <end position="1326"/>
    </location>
</feature>
<feature type="compositionally biased region" description="Basic and acidic residues" evidence="1">
    <location>
        <begin position="779"/>
        <end position="853"/>
    </location>
</feature>
<evidence type="ECO:0000256" key="1">
    <source>
        <dbReference type="SAM" id="MobiDB-lite"/>
    </source>
</evidence>
<organism evidence="2 3">
    <name type="scientific">Sistotremastrum niveocremeum HHB9708</name>
    <dbReference type="NCBI Taxonomy" id="1314777"/>
    <lineage>
        <taxon>Eukaryota</taxon>
        <taxon>Fungi</taxon>
        <taxon>Dikarya</taxon>
        <taxon>Basidiomycota</taxon>
        <taxon>Agaricomycotina</taxon>
        <taxon>Agaricomycetes</taxon>
        <taxon>Sistotremastrales</taxon>
        <taxon>Sistotremastraceae</taxon>
        <taxon>Sertulicium</taxon>
        <taxon>Sertulicium niveocremeum</taxon>
    </lineage>
</organism>
<evidence type="ECO:0000313" key="2">
    <source>
        <dbReference type="EMBL" id="KZS95893.1"/>
    </source>
</evidence>
<keyword evidence="3" id="KW-1185">Reference proteome</keyword>
<accession>A0A164XEE9</accession>
<sequence length="1376" mass="154854">MATMARNPLWDVQPFEESQGAERGRLSVEQLRNYYASQEAREARELDQRSSRRSRWSRKSSAKSIASMTQEIIVSGHGDISPSVKGKERESDSESGPREGKDERPPSPGGPPAWHRKQGDWNSTPPAYYRSYYTIDNPVGPRWYLNHHLLRADARSQLRPPLSHHHPAHPSTQSSLPDPSQPHEPRKRKISATNPNVHLLDGSDPWGTNWHHDSPYDIGLERTPEPTPPRMRNTQSYQPPQTNKIRPSPLSQSTSAPEVLAPPGPTPTRKLSKRRKDSLPGRAPSDNEQTPSSESAGGTRLQRKLSKPSPNTALSDLPSHYSSSGPAASRTSLGNGQEKRSSLLGRMAKRFSMMRRPVSDFRTNGSSSELSEPSLQNSSATNGGSTVDPKSSTPPTLDPILASPTPTGALDLNPHDILSPRTPGSSKRVPPPPLESDPAESSTANVGSGNVVPVGPFPSQSSPHSIEPKAETPANRLAGDHVDRAHRSSVSSVIEPAGLGKLTITNPDPSSSGNVSPTGPERNSSSNIASSPVISQSIPVPPEKPTPPTPRTRPRTEIEDAPESPLDISSPPLPWPSPHPDEPVLHPTPQSSSTPIPAAPTPRVAPHENPPREREYIVRVPATAEGLLERTSKYGSVPPVEQPVLPPLDQSSVRPPAASANHGSGRETHSRARDSLAHHEYSPPKAESSKKRSDSESVSQGKKGESSKVAWPSMDDPTISVSVVGEKEGRSHDRRPSPEKPQPITIRAEPNVALVGEQDRRREDRSSRLPESLENIPSSRDRDRERTKERERPRDRDADRERGRDRDHDRERERDRRRPSDTERPAPTRRESDRTKPRNGEKDRGVETYRLVRSDTFGEPSAGRSNVVTSTGPGQEWEIVEASKKRRAERDSSSPEKEKRSKDRDRERDRDRDRERDRDRGEREHRYARERERDVDDRRREPERDRNREREREREKDRDRDRQRSRRDRDRDRDRDEEKHSRPRDREHDRERDGGRDRESERDRDRAMQRLQEREREREQLREREMQRKRERDLERERAREQEFQQQQEREQERLKKRERDFQKEQERERQKQLEREREILKLSELQKAKEEKRAKRSQSPERYDPFAFDVAGPSSTSHDTDPSYGPSTSHIPPLPPPKPINPNPDQENPVVTLVEPSYRMSDVMPPDLNKKQPARPPPTPAPTNGGSLSRASTINTVRPTSDIPPESELGAREAWAADRLWKGKSVAYNSDLIDNFDIHSPLSGPPNGDMYDGSHRSLAMSIERINHHGSQFSNTYSNSFVGFPPYGPGSSHTSYAVQAPFIGSNRQAHPQPVQPYYPPRTPLPPFDLHDGLTRTNPLPEPPRESLYSPTTGSSGSSPARGDPYWKQHAGVAAQG</sequence>
<proteinExistence type="predicted"/>
<dbReference type="EMBL" id="KV419400">
    <property type="protein sequence ID" value="KZS95893.1"/>
    <property type="molecule type" value="Genomic_DNA"/>
</dbReference>
<reference evidence="2 3" key="1">
    <citation type="journal article" date="2016" name="Mol. Biol. Evol.">
        <title>Comparative Genomics of Early-Diverging Mushroom-Forming Fungi Provides Insights into the Origins of Lignocellulose Decay Capabilities.</title>
        <authorList>
            <person name="Nagy L.G."/>
            <person name="Riley R."/>
            <person name="Tritt A."/>
            <person name="Adam C."/>
            <person name="Daum C."/>
            <person name="Floudas D."/>
            <person name="Sun H."/>
            <person name="Yadav J.S."/>
            <person name="Pangilinan J."/>
            <person name="Larsson K.H."/>
            <person name="Matsuura K."/>
            <person name="Barry K."/>
            <person name="Labutti K."/>
            <person name="Kuo R."/>
            <person name="Ohm R.A."/>
            <person name="Bhattacharya S.S."/>
            <person name="Shirouzu T."/>
            <person name="Yoshinaga Y."/>
            <person name="Martin F.M."/>
            <person name="Grigoriev I.V."/>
            <person name="Hibbett D.S."/>
        </authorList>
    </citation>
    <scope>NUCLEOTIDE SEQUENCE [LARGE SCALE GENOMIC DNA]</scope>
    <source>
        <strain evidence="2 3">HHB9708</strain>
    </source>
</reference>
<gene>
    <name evidence="2" type="ORF">SISNIDRAFT_329179</name>
</gene>
<feature type="region of interest" description="Disordered" evidence="1">
    <location>
        <begin position="159"/>
        <end position="1207"/>
    </location>
</feature>
<feature type="compositionally biased region" description="Polar residues" evidence="1">
    <location>
        <begin position="1185"/>
        <end position="1200"/>
    </location>
</feature>
<feature type="compositionally biased region" description="Polar residues" evidence="1">
    <location>
        <begin position="232"/>
        <end position="256"/>
    </location>
</feature>
<feature type="compositionally biased region" description="Low complexity" evidence="1">
    <location>
        <begin position="1349"/>
        <end position="1359"/>
    </location>
</feature>
<feature type="compositionally biased region" description="Basic and acidic residues" evidence="1">
    <location>
        <begin position="725"/>
        <end position="738"/>
    </location>
</feature>
<feature type="compositionally biased region" description="Basic and acidic residues" evidence="1">
    <location>
        <begin position="39"/>
        <end position="50"/>
    </location>
</feature>
<name>A0A164XEE9_9AGAM</name>
<evidence type="ECO:0000313" key="3">
    <source>
        <dbReference type="Proteomes" id="UP000076722"/>
    </source>
</evidence>
<feature type="compositionally biased region" description="Basic residues" evidence="1">
    <location>
        <begin position="51"/>
        <end position="61"/>
    </location>
</feature>
<feature type="compositionally biased region" description="Basic and acidic residues" evidence="1">
    <location>
        <begin position="664"/>
        <end position="695"/>
    </location>
</feature>
<feature type="compositionally biased region" description="Low complexity" evidence="1">
    <location>
        <begin position="523"/>
        <end position="538"/>
    </location>
</feature>
<dbReference type="OrthoDB" id="3231532at2759"/>
<feature type="region of interest" description="Disordered" evidence="1">
    <location>
        <begin position="37"/>
        <end position="132"/>
    </location>
</feature>
<dbReference type="Proteomes" id="UP000076722">
    <property type="component" value="Unassembled WGS sequence"/>
</dbReference>
<feature type="compositionally biased region" description="Polar residues" evidence="1">
    <location>
        <begin position="361"/>
        <end position="395"/>
    </location>
</feature>
<feature type="compositionally biased region" description="Polar residues" evidence="1">
    <location>
        <begin position="863"/>
        <end position="873"/>
    </location>
</feature>
<feature type="compositionally biased region" description="Low complexity" evidence="1">
    <location>
        <begin position="587"/>
        <end position="596"/>
    </location>
</feature>
<feature type="compositionally biased region" description="Pro residues" evidence="1">
    <location>
        <begin position="1133"/>
        <end position="1143"/>
    </location>
</feature>
<feature type="compositionally biased region" description="Basic and acidic residues" evidence="1">
    <location>
        <begin position="888"/>
        <end position="1105"/>
    </location>
</feature>
<protein>
    <submittedName>
        <fullName evidence="2">Uncharacterized protein</fullName>
    </submittedName>
</protein>
<feature type="compositionally biased region" description="Basic and acidic residues" evidence="1">
    <location>
        <begin position="757"/>
        <end position="768"/>
    </location>
</feature>
<feature type="compositionally biased region" description="Pro residues" evidence="1">
    <location>
        <begin position="539"/>
        <end position="551"/>
    </location>
</feature>